<dbReference type="CDD" id="cd00190">
    <property type="entry name" value="Tryp_SPc"/>
    <property type="match status" value="1"/>
</dbReference>
<dbReference type="PRINTS" id="PR00722">
    <property type="entry name" value="CHYMOTRYPSIN"/>
</dbReference>
<dbReference type="InterPro" id="IPR009003">
    <property type="entry name" value="Peptidase_S1_PA"/>
</dbReference>
<dbReference type="PROSITE" id="PS00135">
    <property type="entry name" value="TRYPSIN_SER"/>
    <property type="match status" value="1"/>
</dbReference>
<protein>
    <submittedName>
        <fullName evidence="8">Transmembrane protease serine 12-like</fullName>
    </submittedName>
</protein>
<keyword evidence="2 6" id="KW-0645">Protease</keyword>
<dbReference type="PROSITE" id="PS50240">
    <property type="entry name" value="TRYPSIN_DOM"/>
    <property type="match status" value="1"/>
</dbReference>
<dbReference type="PANTHER" id="PTHR24252:SF21">
    <property type="entry name" value="TRANSMEMBRANE SERINE PROTEASE 12"/>
    <property type="match status" value="1"/>
</dbReference>
<accession>A0AA35NVL1</accession>
<gene>
    <name evidence="8" type="ORF">PODLI_1B003547</name>
</gene>
<keyword evidence="9" id="KW-1185">Reference proteome</keyword>
<dbReference type="SMART" id="SM00020">
    <property type="entry name" value="Tryp_SPc"/>
    <property type="match status" value="1"/>
</dbReference>
<evidence type="ECO:0000259" key="7">
    <source>
        <dbReference type="PROSITE" id="PS50240"/>
    </source>
</evidence>
<dbReference type="Pfam" id="PF00089">
    <property type="entry name" value="Trypsin"/>
    <property type="match status" value="1"/>
</dbReference>
<dbReference type="GO" id="GO:0006508">
    <property type="term" value="P:proteolysis"/>
    <property type="evidence" value="ECO:0007669"/>
    <property type="project" value="UniProtKB-KW"/>
</dbReference>
<dbReference type="InterPro" id="IPR001314">
    <property type="entry name" value="Peptidase_S1A"/>
</dbReference>
<keyword evidence="3 6" id="KW-0378">Hydrolase</keyword>
<dbReference type="InterPro" id="IPR033116">
    <property type="entry name" value="TRYPSIN_SER"/>
</dbReference>
<dbReference type="AlphaFoldDB" id="A0AA35NVL1"/>
<evidence type="ECO:0000256" key="2">
    <source>
        <dbReference type="ARBA" id="ARBA00022670"/>
    </source>
</evidence>
<sequence>MCSVFVRGKAAKRSVRTSEGTPRHLRSISLPRAAATLFPPRERRDRGGGRPAAILFRRRTMLRNLRRAATASLLALLGLLNTPRNATSLLSMEDCGTRPLMDEKKTESRIIGGHDAMVGSWPWQVSLQHYTIGLGYFHLCGGSLITNNTVLTAAHCVKKNRNAAFWRAVIAVHHLHAHNYYTRKRRVSTITVHSDYDSESYENDIALFTLIKHVKYNNYIQPVCIPENDTIDMYPCYIAGWGNTKEKGGGKLILQEAQVDVFPLRLCNRYDSYAGRLTENMVCAGSLTGRVDSCQGDSGGPLMCYFRNVSRYYLIGITSFGLGCGRPRYPGIYVRTVNYKNWIDAHLIAKTTNVSIRWILIYWIVAWTVFYIL</sequence>
<reference evidence="8" key="1">
    <citation type="submission" date="2022-12" db="EMBL/GenBank/DDBJ databases">
        <authorList>
            <person name="Alioto T."/>
            <person name="Alioto T."/>
            <person name="Gomez Garrido J."/>
        </authorList>
    </citation>
    <scope>NUCLEOTIDE SEQUENCE</scope>
</reference>
<dbReference type="PANTHER" id="PTHR24252">
    <property type="entry name" value="ACROSIN-RELATED"/>
    <property type="match status" value="1"/>
</dbReference>
<keyword evidence="8" id="KW-0472">Membrane</keyword>
<dbReference type="EMBL" id="OX395127">
    <property type="protein sequence ID" value="CAI5765369.1"/>
    <property type="molecule type" value="Genomic_DNA"/>
</dbReference>
<dbReference type="Gene3D" id="2.40.10.10">
    <property type="entry name" value="Trypsin-like serine proteases"/>
    <property type="match status" value="2"/>
</dbReference>
<evidence type="ECO:0000313" key="8">
    <source>
        <dbReference type="EMBL" id="CAI5765369.1"/>
    </source>
</evidence>
<organism evidence="8 9">
    <name type="scientific">Podarcis lilfordi</name>
    <name type="common">Lilford's wall lizard</name>
    <dbReference type="NCBI Taxonomy" id="74358"/>
    <lineage>
        <taxon>Eukaryota</taxon>
        <taxon>Metazoa</taxon>
        <taxon>Chordata</taxon>
        <taxon>Craniata</taxon>
        <taxon>Vertebrata</taxon>
        <taxon>Euteleostomi</taxon>
        <taxon>Lepidosauria</taxon>
        <taxon>Squamata</taxon>
        <taxon>Bifurcata</taxon>
        <taxon>Unidentata</taxon>
        <taxon>Episquamata</taxon>
        <taxon>Laterata</taxon>
        <taxon>Lacertibaenia</taxon>
        <taxon>Lacertidae</taxon>
        <taxon>Podarcis</taxon>
    </lineage>
</organism>
<proteinExistence type="inferred from homology"/>
<dbReference type="GO" id="GO:0004252">
    <property type="term" value="F:serine-type endopeptidase activity"/>
    <property type="evidence" value="ECO:0007669"/>
    <property type="project" value="InterPro"/>
</dbReference>
<keyword evidence="8" id="KW-0812">Transmembrane</keyword>
<evidence type="ECO:0000256" key="1">
    <source>
        <dbReference type="ARBA" id="ARBA00009228"/>
    </source>
</evidence>
<dbReference type="InterPro" id="IPR043504">
    <property type="entry name" value="Peptidase_S1_PA_chymotrypsin"/>
</dbReference>
<evidence type="ECO:0000256" key="3">
    <source>
        <dbReference type="ARBA" id="ARBA00022801"/>
    </source>
</evidence>
<comment type="similarity">
    <text evidence="1">Belongs to the peptidase S1 family. Snake venom subfamily.</text>
</comment>
<dbReference type="InterPro" id="IPR018114">
    <property type="entry name" value="TRYPSIN_HIS"/>
</dbReference>
<evidence type="ECO:0000256" key="5">
    <source>
        <dbReference type="ARBA" id="ARBA00023157"/>
    </source>
</evidence>
<dbReference type="InterPro" id="IPR001254">
    <property type="entry name" value="Trypsin_dom"/>
</dbReference>
<evidence type="ECO:0000256" key="4">
    <source>
        <dbReference type="ARBA" id="ARBA00022825"/>
    </source>
</evidence>
<feature type="domain" description="Peptidase S1" evidence="7">
    <location>
        <begin position="110"/>
        <end position="348"/>
    </location>
</feature>
<keyword evidence="5" id="KW-1015">Disulfide bond</keyword>
<evidence type="ECO:0000256" key="6">
    <source>
        <dbReference type="RuleBase" id="RU363034"/>
    </source>
</evidence>
<dbReference type="GO" id="GO:0005576">
    <property type="term" value="C:extracellular region"/>
    <property type="evidence" value="ECO:0007669"/>
    <property type="project" value="UniProtKB-ARBA"/>
</dbReference>
<dbReference type="SUPFAM" id="SSF50494">
    <property type="entry name" value="Trypsin-like serine proteases"/>
    <property type="match status" value="1"/>
</dbReference>
<evidence type="ECO:0000313" key="9">
    <source>
        <dbReference type="Proteomes" id="UP001178461"/>
    </source>
</evidence>
<dbReference type="PROSITE" id="PS00134">
    <property type="entry name" value="TRYPSIN_HIS"/>
    <property type="match status" value="1"/>
</dbReference>
<dbReference type="Proteomes" id="UP001178461">
    <property type="component" value="Chromosome 2"/>
</dbReference>
<keyword evidence="4 6" id="KW-0720">Serine protease</keyword>
<name>A0AA35NVL1_9SAUR</name>
<dbReference type="GO" id="GO:0035821">
    <property type="term" value="P:modulation of process of another organism"/>
    <property type="evidence" value="ECO:0007669"/>
    <property type="project" value="UniProtKB-ARBA"/>
</dbReference>
<dbReference type="FunFam" id="2.40.10.10:FF:000003">
    <property type="entry name" value="Transmembrane serine protease 3"/>
    <property type="match status" value="1"/>
</dbReference>